<evidence type="ECO:0000313" key="6">
    <source>
        <dbReference type="Proteomes" id="UP000046393"/>
    </source>
</evidence>
<keyword evidence="5" id="KW-0812">Transmembrane</keyword>
<dbReference type="STRING" id="451379.A0A0N5AXR5"/>
<keyword evidence="2" id="KW-0396">Initiation factor</keyword>
<dbReference type="InterPro" id="IPR013906">
    <property type="entry name" value="eIF3j"/>
</dbReference>
<evidence type="ECO:0000313" key="7">
    <source>
        <dbReference type="WBParaSite" id="SMUV_0000974501-mRNA-1"/>
    </source>
</evidence>
<keyword evidence="5" id="KW-1133">Transmembrane helix</keyword>
<dbReference type="Gene3D" id="1.10.246.60">
    <property type="entry name" value="Eukaryotic translation initiation factor 3 like domains"/>
    <property type="match status" value="1"/>
</dbReference>
<dbReference type="WBParaSite" id="SMUV_0000974501-mRNA-1">
    <property type="protein sequence ID" value="SMUV_0000974501-mRNA-1"/>
    <property type="gene ID" value="SMUV_0000974501"/>
</dbReference>
<reference evidence="7" key="1">
    <citation type="submission" date="2017-02" db="UniProtKB">
        <authorList>
            <consortium name="WormBaseParasite"/>
        </authorList>
    </citation>
    <scope>IDENTIFICATION</scope>
</reference>
<dbReference type="Proteomes" id="UP000046393">
    <property type="component" value="Unplaced"/>
</dbReference>
<organism evidence="6 7">
    <name type="scientific">Syphacia muris</name>
    <dbReference type="NCBI Taxonomy" id="451379"/>
    <lineage>
        <taxon>Eukaryota</taxon>
        <taxon>Metazoa</taxon>
        <taxon>Ecdysozoa</taxon>
        <taxon>Nematoda</taxon>
        <taxon>Chromadorea</taxon>
        <taxon>Rhabditida</taxon>
        <taxon>Spirurina</taxon>
        <taxon>Oxyuridomorpha</taxon>
        <taxon>Oxyuroidea</taxon>
        <taxon>Oxyuridae</taxon>
        <taxon>Syphacia</taxon>
    </lineage>
</organism>
<name>A0A0N5AXR5_9BILA</name>
<evidence type="ECO:0000256" key="2">
    <source>
        <dbReference type="ARBA" id="ARBA00022540"/>
    </source>
</evidence>
<protein>
    <submittedName>
        <fullName evidence="7">Eukaryotic translation initiation factor 3 30 kDa subunit</fullName>
    </submittedName>
</protein>
<evidence type="ECO:0000256" key="5">
    <source>
        <dbReference type="SAM" id="Phobius"/>
    </source>
</evidence>
<keyword evidence="6" id="KW-1185">Reference proteome</keyword>
<feature type="compositionally biased region" description="Polar residues" evidence="4">
    <location>
        <begin position="217"/>
        <end position="227"/>
    </location>
</feature>
<dbReference type="AlphaFoldDB" id="A0A0N5AXR5"/>
<accession>A0A0N5AXR5</accession>
<feature type="transmembrane region" description="Helical" evidence="5">
    <location>
        <begin position="20"/>
        <end position="44"/>
    </location>
</feature>
<evidence type="ECO:0000256" key="3">
    <source>
        <dbReference type="ARBA" id="ARBA00022917"/>
    </source>
</evidence>
<dbReference type="PANTHER" id="PTHR21681:SF0">
    <property type="entry name" value="EUKARYOTIC TRANSLATION INITIATION FACTOR 3 SUBUNIT J"/>
    <property type="match status" value="1"/>
</dbReference>
<evidence type="ECO:0000256" key="4">
    <source>
        <dbReference type="SAM" id="MobiDB-lite"/>
    </source>
</evidence>
<dbReference type="Pfam" id="PF08597">
    <property type="entry name" value="eIF3_subunit"/>
    <property type="match status" value="1"/>
</dbReference>
<keyword evidence="3" id="KW-0648">Protein biosynthesis</keyword>
<dbReference type="InterPro" id="IPR023194">
    <property type="entry name" value="eIF3-like_dom_sf"/>
</dbReference>
<dbReference type="GO" id="GO:0005852">
    <property type="term" value="C:eukaryotic translation initiation factor 3 complex"/>
    <property type="evidence" value="ECO:0007669"/>
    <property type="project" value="InterPro"/>
</dbReference>
<feature type="region of interest" description="Disordered" evidence="4">
    <location>
        <begin position="210"/>
        <end position="232"/>
    </location>
</feature>
<keyword evidence="1" id="KW-0963">Cytoplasm</keyword>
<keyword evidence="5" id="KW-0472">Membrane</keyword>
<evidence type="ECO:0000256" key="1">
    <source>
        <dbReference type="ARBA" id="ARBA00022490"/>
    </source>
</evidence>
<sequence>MNSASKTNPQEARPASQNSLLAIALVLAGGVIVGVALLGIWLIVNYGKSEMEGGVVYDDDFEIDLKQIDDKKVKELPDEKPVELAKSKTETVVNTGPKHVDPLNSFVGDIDRELTEAEKSELQRKSDLSLARELFGEKEDKLLIALDSLPDFKSFGEDIGGKLAKRVDNSFYVEMLCALLRTATNSMESSKVRNLSNFLKEIADKKSIKEKEEKKSVNNTRKASSKPSLKGTHKTTMRLKNYLDDVDDYDAYDLEDDFI</sequence>
<dbReference type="PANTHER" id="PTHR21681">
    <property type="entry name" value="EUKARYOTIC TRANSLATION INITIATION FACTOR 3 SUBUNIT J"/>
    <property type="match status" value="1"/>
</dbReference>
<proteinExistence type="predicted"/>
<dbReference type="GO" id="GO:0003743">
    <property type="term" value="F:translation initiation factor activity"/>
    <property type="evidence" value="ECO:0007669"/>
    <property type="project" value="UniProtKB-KW"/>
</dbReference>